<protein>
    <submittedName>
        <fullName evidence="1">Uncharacterized protein</fullName>
    </submittedName>
</protein>
<keyword evidence="2" id="KW-1185">Reference proteome</keyword>
<dbReference type="AlphaFoldDB" id="A0A6A6QHM2"/>
<sequence length="100" mass="11301">MSCGCFGSCRVERVVLRTYRKGVCDLRSEVSRLTSRVKLRSPGLVDGDRCKYFGRVNCAVACKCPGVCDVCHLVKALKRRKMRYIHQPVRSKSISTKNMS</sequence>
<organism evidence="1 2">
    <name type="scientific">Lophium mytilinum</name>
    <dbReference type="NCBI Taxonomy" id="390894"/>
    <lineage>
        <taxon>Eukaryota</taxon>
        <taxon>Fungi</taxon>
        <taxon>Dikarya</taxon>
        <taxon>Ascomycota</taxon>
        <taxon>Pezizomycotina</taxon>
        <taxon>Dothideomycetes</taxon>
        <taxon>Pleosporomycetidae</taxon>
        <taxon>Mytilinidiales</taxon>
        <taxon>Mytilinidiaceae</taxon>
        <taxon>Lophium</taxon>
    </lineage>
</organism>
<reference evidence="1" key="1">
    <citation type="journal article" date="2020" name="Stud. Mycol.">
        <title>101 Dothideomycetes genomes: a test case for predicting lifestyles and emergence of pathogens.</title>
        <authorList>
            <person name="Haridas S."/>
            <person name="Albert R."/>
            <person name="Binder M."/>
            <person name="Bloem J."/>
            <person name="Labutti K."/>
            <person name="Salamov A."/>
            <person name="Andreopoulos B."/>
            <person name="Baker S."/>
            <person name="Barry K."/>
            <person name="Bills G."/>
            <person name="Bluhm B."/>
            <person name="Cannon C."/>
            <person name="Castanera R."/>
            <person name="Culley D."/>
            <person name="Daum C."/>
            <person name="Ezra D."/>
            <person name="Gonzalez J."/>
            <person name="Henrissat B."/>
            <person name="Kuo A."/>
            <person name="Liang C."/>
            <person name="Lipzen A."/>
            <person name="Lutzoni F."/>
            <person name="Magnuson J."/>
            <person name="Mondo S."/>
            <person name="Nolan M."/>
            <person name="Ohm R."/>
            <person name="Pangilinan J."/>
            <person name="Park H.-J."/>
            <person name="Ramirez L."/>
            <person name="Alfaro M."/>
            <person name="Sun H."/>
            <person name="Tritt A."/>
            <person name="Yoshinaga Y."/>
            <person name="Zwiers L.-H."/>
            <person name="Turgeon B."/>
            <person name="Goodwin S."/>
            <person name="Spatafora J."/>
            <person name="Crous P."/>
            <person name="Grigoriev I."/>
        </authorList>
    </citation>
    <scope>NUCLEOTIDE SEQUENCE</scope>
    <source>
        <strain evidence="1">CBS 269.34</strain>
    </source>
</reference>
<evidence type="ECO:0000313" key="2">
    <source>
        <dbReference type="Proteomes" id="UP000799750"/>
    </source>
</evidence>
<dbReference type="EMBL" id="MU004195">
    <property type="protein sequence ID" value="KAF2491712.1"/>
    <property type="molecule type" value="Genomic_DNA"/>
</dbReference>
<name>A0A6A6QHM2_9PEZI</name>
<gene>
    <name evidence="1" type="ORF">BU16DRAFT_126533</name>
</gene>
<accession>A0A6A6QHM2</accession>
<dbReference type="Proteomes" id="UP000799750">
    <property type="component" value="Unassembled WGS sequence"/>
</dbReference>
<proteinExistence type="predicted"/>
<evidence type="ECO:0000313" key="1">
    <source>
        <dbReference type="EMBL" id="KAF2491712.1"/>
    </source>
</evidence>